<dbReference type="OrthoDB" id="3512845at2759"/>
<sequence>MVAQGDTDVDAVTGEEIQGVAIPPRAPEQAMKQKPVNAFAELMSQKPKPAPADPAKKPWEGKNFFGGRDGLNAYCVDPEAFGADRIISYNDKFVMIWDMFPKADIHTLVLPRDQDKNVLHPFDAFENPELLAETKTEVEKAKQLVATELRRRYGRLSATEQARNKAMEADELPDQLPPGRDWLKSVKAGIHAHPSMTHLHVHVMSTDNVNDCLKHGKHYESFNTDFLVPLEAFPLAKDDPRRHPKTNGIIDQDLMCWRCGKNFGRKFAKLKAHLDDEFEAWKQE</sequence>
<evidence type="ECO:0000256" key="11">
    <source>
        <dbReference type="ARBA" id="ARBA00023204"/>
    </source>
</evidence>
<comment type="catalytic activity">
    <reaction evidence="13">
        <text>a 3'-end 2'-deoxyribonucleotide-3'-diphospho-5'-guanosine-DNA + H2O = a 3'-end 2'-deoxyribonucleotide 3'-phosphate-DNA + GMP + 2 H(+)</text>
        <dbReference type="Rhea" id="RHEA:52140"/>
        <dbReference type="Rhea" id="RHEA-COMP:13186"/>
        <dbReference type="Rhea" id="RHEA-COMP:13187"/>
        <dbReference type="ChEBI" id="CHEBI:15377"/>
        <dbReference type="ChEBI" id="CHEBI:15378"/>
        <dbReference type="ChEBI" id="CHEBI:58115"/>
        <dbReference type="ChEBI" id="CHEBI:136419"/>
        <dbReference type="ChEBI" id="CHEBI:136420"/>
        <dbReference type="EC" id="3.6.1.72"/>
    </reaction>
</comment>
<evidence type="ECO:0000313" key="22">
    <source>
        <dbReference type="Proteomes" id="UP000243723"/>
    </source>
</evidence>
<evidence type="ECO:0000256" key="7">
    <source>
        <dbReference type="ARBA" id="ARBA00022763"/>
    </source>
</evidence>
<evidence type="ECO:0000313" key="21">
    <source>
        <dbReference type="EMBL" id="PSK43134.1"/>
    </source>
</evidence>
<dbReference type="GO" id="GO:0003697">
    <property type="term" value="F:single-stranded DNA binding"/>
    <property type="evidence" value="ECO:0007669"/>
    <property type="project" value="TreeGrafter"/>
</dbReference>
<organism evidence="21 22">
    <name type="scientific">Elsinoe australis</name>
    <dbReference type="NCBI Taxonomy" id="40998"/>
    <lineage>
        <taxon>Eukaryota</taxon>
        <taxon>Fungi</taxon>
        <taxon>Dikarya</taxon>
        <taxon>Ascomycota</taxon>
        <taxon>Pezizomycotina</taxon>
        <taxon>Dothideomycetes</taxon>
        <taxon>Dothideomycetidae</taxon>
        <taxon>Myriangiales</taxon>
        <taxon>Elsinoaceae</taxon>
        <taxon>Elsinoe</taxon>
    </lineage>
</organism>
<keyword evidence="11" id="KW-0234">DNA repair</keyword>
<accession>A0A2P7Z4K9</accession>
<evidence type="ECO:0000256" key="15">
    <source>
        <dbReference type="ARBA" id="ARBA00044713"/>
    </source>
</evidence>
<evidence type="ECO:0000256" key="6">
    <source>
        <dbReference type="ARBA" id="ARBA00022723"/>
    </source>
</evidence>
<keyword evidence="7" id="KW-0227">DNA damage</keyword>
<keyword evidence="6" id="KW-0479">Metal-binding</keyword>
<evidence type="ECO:0000256" key="1">
    <source>
        <dbReference type="ARBA" id="ARBA00004123"/>
    </source>
</evidence>
<protein>
    <recommendedName>
        <fullName evidence="17">Aprataxin-like protein</fullName>
        <ecNumber evidence="4">3.6.1.71</ecNumber>
        <ecNumber evidence="3">3.6.1.72</ecNumber>
    </recommendedName>
    <alternativeName>
        <fullName evidence="18">Hit family protein 3</fullName>
    </alternativeName>
</protein>
<dbReference type="FunFam" id="3.30.428.10:FF:000017">
    <property type="entry name" value="Aprataxin-like protein"/>
    <property type="match status" value="1"/>
</dbReference>
<evidence type="ECO:0000256" key="3">
    <source>
        <dbReference type="ARBA" id="ARBA00012495"/>
    </source>
</evidence>
<evidence type="ECO:0000256" key="9">
    <source>
        <dbReference type="ARBA" id="ARBA00022833"/>
    </source>
</evidence>
<keyword evidence="8" id="KW-0378">Hydrolase</keyword>
<dbReference type="EC" id="3.6.1.71" evidence="4"/>
<comment type="function">
    <text evidence="16">DNA-binding protein involved in single-strand DNA break repair, double-strand DNA break repair and base excision repair. Resolves abortive DNA ligation intermediates formed either at base excision sites, or when DNA ligases attempt to repair non-ligatable breaks induced by reactive oxygen species. Catalyzes the release of adenylate groups covalently linked to 5'-phosphate termini, resulting in the production of 5'-phosphate termini that can be efficiently rejoined. Likewise, catalyzes the release of 3'-linked guanosine (DNAppG) and inosine (DNAppI) from DNA, but has higher specific activity with 5'-linked adenosine (AppDNA).</text>
</comment>
<dbReference type="Proteomes" id="UP000243723">
    <property type="component" value="Unassembled WGS sequence"/>
</dbReference>
<dbReference type="GO" id="GO:0005737">
    <property type="term" value="C:cytoplasm"/>
    <property type="evidence" value="ECO:0007669"/>
    <property type="project" value="UniProtKB-SubCell"/>
</dbReference>
<evidence type="ECO:0000256" key="5">
    <source>
        <dbReference type="ARBA" id="ARBA00022490"/>
    </source>
</evidence>
<evidence type="ECO:0000256" key="18">
    <source>
        <dbReference type="ARBA" id="ARBA00076243"/>
    </source>
</evidence>
<gene>
    <name evidence="21" type="ORF">B9Z65_7088</name>
</gene>
<keyword evidence="22" id="KW-1185">Reference proteome</keyword>
<evidence type="ECO:0000256" key="8">
    <source>
        <dbReference type="ARBA" id="ARBA00022801"/>
    </source>
</evidence>
<evidence type="ECO:0000256" key="16">
    <source>
        <dbReference type="ARBA" id="ARBA00059438"/>
    </source>
</evidence>
<dbReference type="Gene3D" id="3.30.428.10">
    <property type="entry name" value="HIT-like"/>
    <property type="match status" value="1"/>
</dbReference>
<evidence type="ECO:0000256" key="10">
    <source>
        <dbReference type="ARBA" id="ARBA00023125"/>
    </source>
</evidence>
<evidence type="ECO:0000256" key="17">
    <source>
        <dbReference type="ARBA" id="ARBA00068941"/>
    </source>
</evidence>
<keyword evidence="10" id="KW-0238">DNA-binding</keyword>
<comment type="subcellular location">
    <subcellularLocation>
        <location evidence="2">Cytoplasm</location>
    </subcellularLocation>
    <subcellularLocation>
        <location evidence="1">Nucleus</location>
    </subcellularLocation>
</comment>
<keyword evidence="5" id="KW-0963">Cytoplasm</keyword>
<evidence type="ECO:0000256" key="12">
    <source>
        <dbReference type="ARBA" id="ARBA00023242"/>
    </source>
</evidence>
<reference evidence="21 22" key="1">
    <citation type="submission" date="2017-05" db="EMBL/GenBank/DDBJ databases">
        <title>Draft genome sequence of Elsinoe australis.</title>
        <authorList>
            <person name="Cheng Q."/>
        </authorList>
    </citation>
    <scope>NUCLEOTIDE SEQUENCE [LARGE SCALE GENOMIC DNA]</scope>
    <source>
        <strain evidence="21 22">NL1</strain>
    </source>
</reference>
<dbReference type="EC" id="3.6.1.72" evidence="3"/>
<evidence type="ECO:0000259" key="20">
    <source>
        <dbReference type="Pfam" id="PF16278"/>
    </source>
</evidence>
<comment type="catalytic activity">
    <reaction evidence="14">
        <text>a 5'-end adenosine-5'-diphospho-5'-2'-deoxyribonucleoside-DNA + H2O = a 5'-end 5'-phospho-2'-deoxyribonucleoside-DNA + AMP + 2 H(+)</text>
        <dbReference type="Rhea" id="RHEA:52128"/>
        <dbReference type="Rhea" id="RHEA-COMP:13180"/>
        <dbReference type="Rhea" id="RHEA-COMP:13181"/>
        <dbReference type="ChEBI" id="CHEBI:15377"/>
        <dbReference type="ChEBI" id="CHEBI:15378"/>
        <dbReference type="ChEBI" id="CHEBI:136412"/>
        <dbReference type="ChEBI" id="CHEBI:136413"/>
        <dbReference type="ChEBI" id="CHEBI:456215"/>
        <dbReference type="EC" id="3.6.1.71"/>
    </reaction>
</comment>
<name>A0A2P7Z4K9_9PEZI</name>
<evidence type="ECO:0000256" key="2">
    <source>
        <dbReference type="ARBA" id="ARBA00004496"/>
    </source>
</evidence>
<dbReference type="GO" id="GO:0000012">
    <property type="term" value="P:single strand break repair"/>
    <property type="evidence" value="ECO:0007669"/>
    <property type="project" value="TreeGrafter"/>
</dbReference>
<dbReference type="AlphaFoldDB" id="A0A2P7Z4K9"/>
<keyword evidence="9" id="KW-0862">Zinc</keyword>
<feature type="domain" description="Aprataxin C2HE/C2H2/C2HC zinc finger" evidence="20">
    <location>
        <begin position="223"/>
        <end position="279"/>
    </location>
</feature>
<feature type="domain" description="HIT" evidence="19">
    <location>
        <begin position="84"/>
        <end position="208"/>
    </location>
</feature>
<dbReference type="GO" id="GO:0030983">
    <property type="term" value="F:mismatched DNA binding"/>
    <property type="evidence" value="ECO:0007669"/>
    <property type="project" value="TreeGrafter"/>
</dbReference>
<dbReference type="GO" id="GO:0120108">
    <property type="term" value="F:DNA-3'-diphospho-5'-guanosine diphosphatase activity"/>
    <property type="evidence" value="ECO:0007669"/>
    <property type="project" value="UniProtKB-EC"/>
</dbReference>
<dbReference type="GO" id="GO:0005634">
    <property type="term" value="C:nucleus"/>
    <property type="evidence" value="ECO:0007669"/>
    <property type="project" value="UniProtKB-SubCell"/>
</dbReference>
<dbReference type="PANTHER" id="PTHR12486:SF4">
    <property type="entry name" value="APRATAXIN"/>
    <property type="match status" value="1"/>
</dbReference>
<dbReference type="GO" id="GO:0003725">
    <property type="term" value="F:double-stranded RNA binding"/>
    <property type="evidence" value="ECO:0007669"/>
    <property type="project" value="TreeGrafter"/>
</dbReference>
<evidence type="ECO:0000256" key="13">
    <source>
        <dbReference type="ARBA" id="ARBA00024601"/>
    </source>
</evidence>
<comment type="caution">
    <text evidence="21">The sequence shown here is derived from an EMBL/GenBank/DDBJ whole genome shotgun (WGS) entry which is preliminary data.</text>
</comment>
<dbReference type="PANTHER" id="PTHR12486">
    <property type="entry name" value="APRATAXIN-RELATED"/>
    <property type="match status" value="1"/>
</dbReference>
<evidence type="ECO:0000259" key="19">
    <source>
        <dbReference type="Pfam" id="PF01230"/>
    </source>
</evidence>
<dbReference type="InterPro" id="IPR036265">
    <property type="entry name" value="HIT-like_sf"/>
</dbReference>
<dbReference type="Pfam" id="PF01230">
    <property type="entry name" value="HIT"/>
    <property type="match status" value="1"/>
</dbReference>
<dbReference type="EMBL" id="NHZQ01000331">
    <property type="protein sequence ID" value="PSK43134.1"/>
    <property type="molecule type" value="Genomic_DNA"/>
</dbReference>
<evidence type="ECO:0000256" key="4">
    <source>
        <dbReference type="ARBA" id="ARBA00012496"/>
    </source>
</evidence>
<proteinExistence type="predicted"/>
<dbReference type="InterPro" id="IPR011146">
    <property type="entry name" value="HIT-like"/>
</dbReference>
<keyword evidence="12" id="KW-0539">Nucleus</keyword>
<dbReference type="SUPFAM" id="SSF54197">
    <property type="entry name" value="HIT-like"/>
    <property type="match status" value="1"/>
</dbReference>
<dbReference type="GO" id="GO:0046872">
    <property type="term" value="F:metal ion binding"/>
    <property type="evidence" value="ECO:0007669"/>
    <property type="project" value="UniProtKB-KW"/>
</dbReference>
<dbReference type="GO" id="GO:0033699">
    <property type="term" value="F:DNA 5'-adenosine monophosphate hydrolase activity"/>
    <property type="evidence" value="ECO:0007669"/>
    <property type="project" value="UniProtKB-EC"/>
</dbReference>
<dbReference type="Pfam" id="PF16278">
    <property type="entry name" value="zf-C2HE"/>
    <property type="match status" value="1"/>
</dbReference>
<comment type="catalytic activity">
    <reaction evidence="15">
        <text>a 5'-end adenosine-5'-diphospho-5'-ribonucleoside-2'-deoxyribonucleotide-DNA + H2O = a 5'-end 5'-phospho-ribonucleoside-2'-deoxyribonucleotide-DNA + AMP + 2 H(+)</text>
        <dbReference type="Rhea" id="RHEA:52132"/>
        <dbReference type="Rhea" id="RHEA-COMP:13182"/>
        <dbReference type="Rhea" id="RHEA-COMP:13183"/>
        <dbReference type="ChEBI" id="CHEBI:15377"/>
        <dbReference type="ChEBI" id="CHEBI:15378"/>
        <dbReference type="ChEBI" id="CHEBI:136414"/>
        <dbReference type="ChEBI" id="CHEBI:136415"/>
        <dbReference type="ChEBI" id="CHEBI:456215"/>
        <dbReference type="EC" id="3.6.1.71"/>
    </reaction>
</comment>
<dbReference type="InterPro" id="IPR032566">
    <property type="entry name" value="Znf-C2HE"/>
</dbReference>
<evidence type="ECO:0000256" key="14">
    <source>
        <dbReference type="ARBA" id="ARBA00044639"/>
    </source>
</evidence>
<dbReference type="GO" id="GO:1990165">
    <property type="term" value="F:single-strand break-containing DNA binding"/>
    <property type="evidence" value="ECO:0007669"/>
    <property type="project" value="TreeGrafter"/>
</dbReference>
<dbReference type="STRING" id="40998.A0A2P7Z4K9"/>